<organism evidence="1 2">
    <name type="scientific">Streptomyces pyxinae</name>
    <dbReference type="NCBI Taxonomy" id="2970734"/>
    <lineage>
        <taxon>Bacteria</taxon>
        <taxon>Bacillati</taxon>
        <taxon>Actinomycetota</taxon>
        <taxon>Actinomycetes</taxon>
        <taxon>Kitasatosporales</taxon>
        <taxon>Streptomycetaceae</taxon>
        <taxon>Streptomyces</taxon>
    </lineage>
</organism>
<evidence type="ECO:0000313" key="1">
    <source>
        <dbReference type="EMBL" id="MCS0639785.1"/>
    </source>
</evidence>
<dbReference type="Proteomes" id="UP001431313">
    <property type="component" value="Unassembled WGS sequence"/>
</dbReference>
<name>A0ABT2CQR5_9ACTN</name>
<evidence type="ECO:0000313" key="2">
    <source>
        <dbReference type="Proteomes" id="UP001431313"/>
    </source>
</evidence>
<keyword evidence="2" id="KW-1185">Reference proteome</keyword>
<accession>A0ABT2CQR5</accession>
<comment type="caution">
    <text evidence="1">The sequence shown here is derived from an EMBL/GenBank/DDBJ whole genome shotgun (WGS) entry which is preliminary data.</text>
</comment>
<reference evidence="1" key="1">
    <citation type="submission" date="2022-08" db="EMBL/GenBank/DDBJ databases">
        <authorList>
            <person name="Somphong A."/>
            <person name="Phongsopitanun W."/>
        </authorList>
    </citation>
    <scope>NUCLEOTIDE SEQUENCE</scope>
    <source>
        <strain evidence="1">LP05-1</strain>
    </source>
</reference>
<dbReference type="EMBL" id="JANUGQ010000045">
    <property type="protein sequence ID" value="MCS0639785.1"/>
    <property type="molecule type" value="Genomic_DNA"/>
</dbReference>
<proteinExistence type="predicted"/>
<protein>
    <submittedName>
        <fullName evidence="1">Uncharacterized protein</fullName>
    </submittedName>
</protein>
<gene>
    <name evidence="1" type="ORF">NX801_29940</name>
</gene>
<sequence>MPADAVDTLTARWEATGPDAGQVRADLTALTADLDAAGLLLPAHQPDQRETPGARLAAAAPAGVLVLSLARTGDGPSRVVKTWTRRHGEHIEPGSALTGS</sequence>